<keyword evidence="9" id="KW-0458">Lysosome</keyword>
<dbReference type="Gene3D" id="3.30.60.90">
    <property type="match status" value="1"/>
</dbReference>
<feature type="non-terminal residue" evidence="20">
    <location>
        <position position="926"/>
    </location>
</feature>
<keyword evidence="3" id="KW-0963">Cytoplasm</keyword>
<dbReference type="PANTHER" id="PTHR20930">
    <property type="entry name" value="OVARIAN CARCINOMA ANTIGEN CA125-RELATED"/>
    <property type="match status" value="1"/>
</dbReference>
<evidence type="ECO:0000256" key="3">
    <source>
        <dbReference type="ARBA" id="ARBA00022490"/>
    </source>
</evidence>
<dbReference type="Gene3D" id="3.10.20.90">
    <property type="entry name" value="Phosphatidylinositol 3-kinase Catalytic Subunit, Chain A, domain 1"/>
    <property type="match status" value="1"/>
</dbReference>
<evidence type="ECO:0000259" key="18">
    <source>
        <dbReference type="PROSITE" id="PS50135"/>
    </source>
</evidence>
<dbReference type="GO" id="GO:0070013">
    <property type="term" value="C:intracellular organelle lumen"/>
    <property type="evidence" value="ECO:0007669"/>
    <property type="project" value="UniProtKB-ARBA"/>
</dbReference>
<accession>A0A7L2GJ09</accession>
<feature type="non-terminal residue" evidence="20">
    <location>
        <position position="1"/>
    </location>
</feature>
<dbReference type="Pfam" id="PF16158">
    <property type="entry name" value="N_BRCA1_IG"/>
    <property type="match status" value="1"/>
</dbReference>
<dbReference type="PROSITE" id="PS01357">
    <property type="entry name" value="ZF_ZZ_1"/>
    <property type="match status" value="1"/>
</dbReference>
<dbReference type="SUPFAM" id="SSF57850">
    <property type="entry name" value="RING/U-box"/>
    <property type="match status" value="1"/>
</dbReference>
<dbReference type="CDD" id="cd14319">
    <property type="entry name" value="UBA_NBR1"/>
    <property type="match status" value="1"/>
</dbReference>
<evidence type="ECO:0000256" key="7">
    <source>
        <dbReference type="ARBA" id="ARBA00022833"/>
    </source>
</evidence>
<evidence type="ECO:0000256" key="2">
    <source>
        <dbReference type="ARBA" id="ARBA00004419"/>
    </source>
</evidence>
<dbReference type="GO" id="GO:0005764">
    <property type="term" value="C:lysosome"/>
    <property type="evidence" value="ECO:0007669"/>
    <property type="project" value="UniProtKB-SubCell"/>
</dbReference>
<dbReference type="CDD" id="cd02340">
    <property type="entry name" value="ZZ_NBR1_like"/>
    <property type="match status" value="1"/>
</dbReference>
<dbReference type="GO" id="GO:0000407">
    <property type="term" value="C:phagophore assembly site"/>
    <property type="evidence" value="ECO:0007669"/>
    <property type="project" value="TreeGrafter"/>
</dbReference>
<evidence type="ECO:0000256" key="10">
    <source>
        <dbReference type="ARBA" id="ARBA00023329"/>
    </source>
</evidence>
<dbReference type="CDD" id="cd14947">
    <property type="entry name" value="NBR1_like"/>
    <property type="match status" value="1"/>
</dbReference>
<evidence type="ECO:0000313" key="20">
    <source>
        <dbReference type="EMBL" id="NXQ86399.1"/>
    </source>
</evidence>
<sequence length="926" mass="103008">MEPQVTLRVTCRGDTQTFLVSDSAHTTWADVEAMVKVSFDLDNIQIKYLDEDNDEVSVNSKEEYEEALKIAVKQGNQLQMNVYGENSSLNETSYSCSSQLHEKTAREKLALLKDEKKPLSHYSMLAQGRTNENPPEWFTSYLETFREQVVKETVEKLEQKLYEKLVHHNQSPDFSESCITGAPPTSESQSGNANQCDWLISCCNCQARIVGVRYQCSLCPAYNICEQCEAGTYAHDPNHVLLKLRRPVLCVAENYSLAELSPRLPATLEQVRLQKQMDKRFLKAEKQRLRAEKKQRKAEVRELKKQLKLHRKIHLWNSVHVLESSGSPALKSESLQPNTFLSPSQPFQAIVPTLSAVFVDENLPDGTHLQPGTKFIKHWRMKNTGNVEWSSDTKLKLMWGNLTLASSEKKDVLVPPLSSGQVGTVSVEFVAPNTEGTYTSHWRLSHRGEQFGPRIWCSIVVDPSPATDCVESNWKDSDSWASGTLLFLLLQDASLKTEAGAQLMGEIMEQAEMPLPTNPLKIKNLPSEREFYIPSVDLLTAQDLLSFELLDINIVQELERVPHNTPVDMTPCMSPLPHDSPLLEKPGLGQIEEENEGSGFKPLPDTCIVKVKAEHPLNQEEGEEDMSGTQFVCETVIRSLTLDAAPDHKPPQKKKILQRDLLRANRCSDTSNSDEEEDDDKDDIQSQGSSASSEDYIIILPECFDTSRPLGESMYSSALSQPSLEKTGEPETGAESPEGGSQPQIHSVSDILTTSQTLAVVPLTPEVADTLPQTQRNLASLQNHIVQEPIISASENLSSTPCNQIREEPSGEDSHGPGSSGFVASKQKCSEYPRYPQGSSIAGELVKGALSVAASAYKALFAGPPIIEQPAATEEHMASLLSSLCEMGFCDRQLNLRLLKKHNNNMVQVVTELLQISNSEWYSSRC</sequence>
<dbReference type="EMBL" id="VWYG01014267">
    <property type="protein sequence ID" value="NXQ86399.1"/>
    <property type="molecule type" value="Genomic_DNA"/>
</dbReference>
<dbReference type="InterPro" id="IPR015940">
    <property type="entry name" value="UBA"/>
</dbReference>
<dbReference type="OrthoDB" id="661148at2759"/>
<keyword evidence="8" id="KW-0832">Ubl conjugation</keyword>
<evidence type="ECO:0000256" key="16">
    <source>
        <dbReference type="SAM" id="MobiDB-lite"/>
    </source>
</evidence>
<dbReference type="GO" id="GO:0031410">
    <property type="term" value="C:cytoplasmic vesicle"/>
    <property type="evidence" value="ECO:0007669"/>
    <property type="project" value="UniProtKB-KW"/>
</dbReference>
<dbReference type="PROSITE" id="PS50030">
    <property type="entry name" value="UBA"/>
    <property type="match status" value="1"/>
</dbReference>
<dbReference type="InterPro" id="IPR056893">
    <property type="entry name" value="UBA_Nbr1_C"/>
</dbReference>
<dbReference type="SUPFAM" id="SSF46934">
    <property type="entry name" value="UBA-like"/>
    <property type="match status" value="1"/>
</dbReference>
<dbReference type="FunFam" id="3.30.60.90:FF:000007">
    <property type="entry name" value="Next to BRCA1 gene 1 protein"/>
    <property type="match status" value="1"/>
</dbReference>
<feature type="region of interest" description="Disordered" evidence="16">
    <location>
        <begin position="711"/>
        <end position="745"/>
    </location>
</feature>
<evidence type="ECO:0000256" key="13">
    <source>
        <dbReference type="ARBA" id="ARBA00083062"/>
    </source>
</evidence>
<protein>
    <recommendedName>
        <fullName evidence="12">Next to BRCA1 gene 1 protein</fullName>
    </recommendedName>
    <alternativeName>
        <fullName evidence="13">Neighbor of BRCA1 gene 1 protein</fullName>
    </alternativeName>
</protein>
<dbReference type="FunFam" id="2.60.40.10:FF:000199">
    <property type="entry name" value="next to BRCA1 gene 1 protein-like"/>
    <property type="match status" value="1"/>
</dbReference>
<evidence type="ECO:0000259" key="19">
    <source>
        <dbReference type="PROSITE" id="PS51745"/>
    </source>
</evidence>
<evidence type="ECO:0000313" key="21">
    <source>
        <dbReference type="Proteomes" id="UP000567826"/>
    </source>
</evidence>
<proteinExistence type="predicted"/>
<keyword evidence="5" id="KW-0479">Metal-binding</keyword>
<gene>
    <name evidence="20" type="primary">Nbr1</name>
    <name evidence="20" type="ORF">NYCGRA_R10395</name>
</gene>
<dbReference type="GO" id="GO:0008270">
    <property type="term" value="F:zinc ion binding"/>
    <property type="evidence" value="ECO:0007669"/>
    <property type="project" value="UniProtKB-KW"/>
</dbReference>
<dbReference type="AlphaFoldDB" id="A0A7L2GJ09"/>
<dbReference type="InterPro" id="IPR032350">
    <property type="entry name" value="Nbr1_FW"/>
</dbReference>
<dbReference type="InterPro" id="IPR013783">
    <property type="entry name" value="Ig-like_fold"/>
</dbReference>
<feature type="compositionally biased region" description="Polar residues" evidence="16">
    <location>
        <begin position="714"/>
        <end position="724"/>
    </location>
</feature>
<dbReference type="InterPro" id="IPR053793">
    <property type="entry name" value="PB1-like"/>
</dbReference>
<reference evidence="20 21" key="1">
    <citation type="submission" date="2019-09" db="EMBL/GenBank/DDBJ databases">
        <title>Bird 10,000 Genomes (B10K) Project - Family phase.</title>
        <authorList>
            <person name="Zhang G."/>
        </authorList>
    </citation>
    <scope>NUCLEOTIDE SEQUENCE [LARGE SCALE GENOMIC DNA]</scope>
    <source>
        <strain evidence="20">B10K-DU-001-56</strain>
        <tissue evidence="20">Muscle</tissue>
    </source>
</reference>
<comment type="caution">
    <text evidence="20">The sequence shown here is derived from an EMBL/GenBank/DDBJ whole genome shotgun (WGS) entry which is preliminary data.</text>
</comment>
<evidence type="ECO:0000256" key="8">
    <source>
        <dbReference type="ARBA" id="ARBA00022843"/>
    </source>
</evidence>
<evidence type="ECO:0000256" key="4">
    <source>
        <dbReference type="ARBA" id="ARBA00022553"/>
    </source>
</evidence>
<dbReference type="InterPro" id="IPR000433">
    <property type="entry name" value="Znf_ZZ"/>
</dbReference>
<evidence type="ECO:0000256" key="9">
    <source>
        <dbReference type="ARBA" id="ARBA00023228"/>
    </source>
</evidence>
<feature type="compositionally biased region" description="Basic and acidic residues" evidence="16">
    <location>
        <begin position="805"/>
        <end position="815"/>
    </location>
</feature>
<dbReference type="Gene3D" id="1.10.8.10">
    <property type="entry name" value="DNA helicase RuvA subunit, C-terminal domain"/>
    <property type="match status" value="1"/>
</dbReference>
<evidence type="ECO:0000256" key="1">
    <source>
        <dbReference type="ARBA" id="ARBA00004371"/>
    </source>
</evidence>
<dbReference type="InterPro" id="IPR043145">
    <property type="entry name" value="Znf_ZZ_sf"/>
</dbReference>
<dbReference type="PROSITE" id="PS50135">
    <property type="entry name" value="ZF_ZZ_2"/>
    <property type="match status" value="1"/>
</dbReference>
<feature type="region of interest" description="Disordered" evidence="16">
    <location>
        <begin position="792"/>
        <end position="823"/>
    </location>
</feature>
<dbReference type="GO" id="GO:0005776">
    <property type="term" value="C:autophagosome"/>
    <property type="evidence" value="ECO:0007669"/>
    <property type="project" value="UniProtKB-SubCell"/>
</dbReference>
<evidence type="ECO:0000256" key="11">
    <source>
        <dbReference type="ARBA" id="ARBA00037833"/>
    </source>
</evidence>
<dbReference type="GO" id="GO:0016236">
    <property type="term" value="P:macroautophagy"/>
    <property type="evidence" value="ECO:0007669"/>
    <property type="project" value="TreeGrafter"/>
</dbReference>
<keyword evidence="7" id="KW-0862">Zinc</keyword>
<dbReference type="FunFam" id="1.10.8.10:FF:000033">
    <property type="entry name" value="Next to BRCA1 gene 1 protein"/>
    <property type="match status" value="1"/>
</dbReference>
<dbReference type="GO" id="GO:0005778">
    <property type="term" value="C:peroxisomal membrane"/>
    <property type="evidence" value="ECO:0007669"/>
    <property type="project" value="UniProtKB-ARBA"/>
</dbReference>
<dbReference type="InterPro" id="IPR034852">
    <property type="entry name" value="PB1_Nbr1"/>
</dbReference>
<feature type="domain" description="ZZ-type" evidence="18">
    <location>
        <begin position="197"/>
        <end position="249"/>
    </location>
</feature>
<feature type="domain" description="PB1" evidence="19">
    <location>
        <begin position="4"/>
        <end position="85"/>
    </location>
</feature>
<dbReference type="SMART" id="SM00291">
    <property type="entry name" value="ZnF_ZZ"/>
    <property type="match status" value="1"/>
</dbReference>
<feature type="region of interest" description="Disordered" evidence="16">
    <location>
        <begin position="643"/>
        <end position="692"/>
    </location>
</feature>
<keyword evidence="21" id="KW-1185">Reference proteome</keyword>
<dbReference type="InterPro" id="IPR000270">
    <property type="entry name" value="PB1_dom"/>
</dbReference>
<feature type="compositionally biased region" description="Acidic residues" evidence="16">
    <location>
        <begin position="672"/>
        <end position="682"/>
    </location>
</feature>
<dbReference type="Pfam" id="PF24932">
    <property type="entry name" value="UBA_NBR1_C"/>
    <property type="match status" value="1"/>
</dbReference>
<feature type="domain" description="UBA" evidence="17">
    <location>
        <begin position="872"/>
        <end position="917"/>
    </location>
</feature>
<dbReference type="GO" id="GO:0043130">
    <property type="term" value="F:ubiquitin binding"/>
    <property type="evidence" value="ECO:0007669"/>
    <property type="project" value="TreeGrafter"/>
</dbReference>
<evidence type="ECO:0000259" key="17">
    <source>
        <dbReference type="PROSITE" id="PS50030"/>
    </source>
</evidence>
<evidence type="ECO:0000256" key="14">
    <source>
        <dbReference type="PROSITE-ProRule" id="PRU00228"/>
    </source>
</evidence>
<evidence type="ECO:0000256" key="6">
    <source>
        <dbReference type="ARBA" id="ARBA00022771"/>
    </source>
</evidence>
<dbReference type="FunFam" id="3.10.20.90:FF:000291">
    <property type="entry name" value="Next to BRCA1 gene 1 protein"/>
    <property type="match status" value="1"/>
</dbReference>
<comment type="subcellular location">
    <subcellularLocation>
        <location evidence="11">Cytoplasm</location>
        <location evidence="11">Myofibril</location>
        <location evidence="11">Sarcomere</location>
        <location evidence="11">M line</location>
    </subcellularLocation>
    <subcellularLocation>
        <location evidence="2">Cytoplasmic vesicle</location>
        <location evidence="2">Autophagosome</location>
    </subcellularLocation>
    <subcellularLocation>
        <location evidence="1">Lysosome</location>
    </subcellularLocation>
</comment>
<feature type="compositionally biased region" description="Polar residues" evidence="16">
    <location>
        <begin position="793"/>
        <end position="803"/>
    </location>
</feature>
<name>A0A7L2GJ09_NYCGR</name>
<dbReference type="GO" id="GO:0031430">
    <property type="term" value="C:M band"/>
    <property type="evidence" value="ECO:0007669"/>
    <property type="project" value="UniProtKB-SubCell"/>
</dbReference>
<dbReference type="InterPro" id="IPR009060">
    <property type="entry name" value="UBA-like_sf"/>
</dbReference>
<evidence type="ECO:0000256" key="12">
    <source>
        <dbReference type="ARBA" id="ARBA00068689"/>
    </source>
</evidence>
<keyword evidence="15" id="KW-0175">Coiled coil</keyword>
<dbReference type="CDD" id="cd06396">
    <property type="entry name" value="PB1_NBR1"/>
    <property type="match status" value="1"/>
</dbReference>
<dbReference type="Proteomes" id="UP000567826">
    <property type="component" value="Unassembled WGS sequence"/>
</dbReference>
<dbReference type="SMART" id="SM00666">
    <property type="entry name" value="PB1"/>
    <property type="match status" value="1"/>
</dbReference>
<organism evidence="20 21">
    <name type="scientific">Nyctibius grandis</name>
    <name type="common">Great potoo</name>
    <dbReference type="NCBI Taxonomy" id="48427"/>
    <lineage>
        <taxon>Eukaryota</taxon>
        <taxon>Metazoa</taxon>
        <taxon>Chordata</taxon>
        <taxon>Craniata</taxon>
        <taxon>Vertebrata</taxon>
        <taxon>Euteleostomi</taxon>
        <taxon>Archelosauria</taxon>
        <taxon>Archosauria</taxon>
        <taxon>Dinosauria</taxon>
        <taxon>Saurischia</taxon>
        <taxon>Theropoda</taxon>
        <taxon>Coelurosauria</taxon>
        <taxon>Aves</taxon>
        <taxon>Neognathae</taxon>
        <taxon>Neoaves</taxon>
        <taxon>Strisores</taxon>
        <taxon>Caprimulgiformes</taxon>
        <taxon>Nyctibiidae</taxon>
        <taxon>Nyctibius</taxon>
    </lineage>
</organism>
<keyword evidence="6 14" id="KW-0863">Zinc-finger</keyword>
<dbReference type="Pfam" id="PF00564">
    <property type="entry name" value="PB1"/>
    <property type="match status" value="1"/>
</dbReference>
<dbReference type="SUPFAM" id="SSF54277">
    <property type="entry name" value="CAD &amp; PB1 domains"/>
    <property type="match status" value="1"/>
</dbReference>
<keyword evidence="4" id="KW-0597">Phosphoprotein</keyword>
<feature type="coiled-coil region" evidence="15">
    <location>
        <begin position="272"/>
        <end position="313"/>
    </location>
</feature>
<dbReference type="PANTHER" id="PTHR20930:SF2">
    <property type="entry name" value="NEXT TO BRCA1 GENE 1 PROTEIN"/>
    <property type="match status" value="1"/>
</dbReference>
<evidence type="ECO:0000256" key="5">
    <source>
        <dbReference type="ARBA" id="ARBA00022723"/>
    </source>
</evidence>
<dbReference type="Gene3D" id="2.60.40.10">
    <property type="entry name" value="Immunoglobulins"/>
    <property type="match status" value="1"/>
</dbReference>
<keyword evidence="10" id="KW-0968">Cytoplasmic vesicle</keyword>
<dbReference type="PROSITE" id="PS51745">
    <property type="entry name" value="PB1"/>
    <property type="match status" value="1"/>
</dbReference>
<evidence type="ECO:0000256" key="15">
    <source>
        <dbReference type="SAM" id="Coils"/>
    </source>
</evidence>